<evidence type="ECO:0000313" key="8">
    <source>
        <dbReference type="Proteomes" id="UP000016923"/>
    </source>
</evidence>
<feature type="compositionally biased region" description="Acidic residues" evidence="5">
    <location>
        <begin position="877"/>
        <end position="892"/>
    </location>
</feature>
<dbReference type="SUPFAM" id="SSF57850">
    <property type="entry name" value="RING/U-box"/>
    <property type="match status" value="4"/>
</dbReference>
<dbReference type="eggNOG" id="KOG4582">
    <property type="taxonomic scope" value="Eukaryota"/>
</dbReference>
<dbReference type="SMART" id="SM00291">
    <property type="entry name" value="ZnF_ZZ"/>
    <property type="match status" value="4"/>
</dbReference>
<evidence type="ECO:0000313" key="7">
    <source>
        <dbReference type="EMBL" id="EPE08192.1"/>
    </source>
</evidence>
<dbReference type="EMBL" id="KE148149">
    <property type="protein sequence ID" value="EPE08192.1"/>
    <property type="molecule type" value="Genomic_DNA"/>
</dbReference>
<dbReference type="OMA" id="NKHGHHP"/>
<feature type="compositionally biased region" description="Low complexity" evidence="5">
    <location>
        <begin position="855"/>
        <end position="864"/>
    </location>
</feature>
<dbReference type="CDD" id="cd02340">
    <property type="entry name" value="ZZ_NBR1_like"/>
    <property type="match status" value="2"/>
</dbReference>
<keyword evidence="8" id="KW-1185">Reference proteome</keyword>
<protein>
    <submittedName>
        <fullName evidence="7">Zz type zinc finger domain-containing protein</fullName>
    </submittedName>
</protein>
<dbReference type="InterPro" id="IPR013783">
    <property type="entry name" value="Ig-like_fold"/>
</dbReference>
<evidence type="ECO:0000256" key="5">
    <source>
        <dbReference type="SAM" id="MobiDB-lite"/>
    </source>
</evidence>
<dbReference type="GO" id="GO:0008270">
    <property type="term" value="F:zinc ion binding"/>
    <property type="evidence" value="ECO:0007669"/>
    <property type="project" value="UniProtKB-KW"/>
</dbReference>
<sequence length="912" mass="99293">MCRAFSNSLTTTNSNDFFDISCSPTYIQTLPAMSTPASSTFQPDTPITIKVNHDGSNKKVKLPFSDLAADIFEDKLRLALSISPMSLCHFERYSDSAGRFITLNRYNTSVYKQLARAAKAKQKLKLRVVYPEPAVAEDLPVSNSATAASSPGPLPVSIEDVPETKALPSPVMAAAEASFKPETNAHFHHSNPFESSMGLLEDWKAKEEAVRRAVQAEVDEVLRGNSACSSACANLPPASAPRKFLSSAVCRATRPAFTVACNRCHSQIPDAHFHCSSCEDGDYDLCLSCVEAGVTCLNADHWLIRRSVQNGLIVNSTTERIPPKSKPTAKPEDFVPSPPSFSHSTLLGPSHITSLPVRAHINSYFPHISAPTAAGKSGQATPGKFVMSRTCNNCIRESVEADFLHCLKCADFDLCQKCFAANDHGHHPSHPFAPAVDGSNFGWDVTRRLPAGRGERHNAICDGCEVFITGVRYKCMQCPDWDLCSDCINSADKTHAEHRFVPVFEPLPEIPVAAKSTKFAAPANALHTGIYCDGPHCAGPNSNYRYIVGDRYKCAVCHNKDFCATCEASPSNKHNKTHPLIKFRTPVRHVSVTTTGEHGNGCQMPVMGDRRLASSQTKASVSDLNLNKVQTVLDVKPTASAASAAPAAPALGLEAEVVSKSSKETLIEPAADQLVAMFQRETIPDGTTFAPNFVFEQTWVLRNSGSVAWPAGSRVQFVSGDYMGHVDPTNPAGISELVSASESTICYEALAPGADFPFTVLLRTPPRSGKVISYWRLTTKGGIKFGDRLWCDVNVHEKEEPKPIVKKEVEQAKEVKVEEAEESEKTVVAEEEKPLEKSQMIFPKLEKESPVASIHEASSAYAASEHTEETEAVSLADEFEDWADDSDSGFMTDEEYDILDASDEEFLSAPRK</sequence>
<dbReference type="Proteomes" id="UP000016923">
    <property type="component" value="Unassembled WGS sequence"/>
</dbReference>
<dbReference type="Gene3D" id="3.30.60.90">
    <property type="match status" value="4"/>
</dbReference>
<feature type="domain" description="ZZ-type" evidence="6">
    <location>
        <begin position="456"/>
        <end position="508"/>
    </location>
</feature>
<dbReference type="Pfam" id="PF16158">
    <property type="entry name" value="N_BRCA1_IG"/>
    <property type="match status" value="1"/>
</dbReference>
<dbReference type="Gene3D" id="2.60.40.10">
    <property type="entry name" value="Immunoglobulins"/>
    <property type="match status" value="1"/>
</dbReference>
<dbReference type="CDD" id="cd02249">
    <property type="entry name" value="ZZ"/>
    <property type="match status" value="1"/>
</dbReference>
<evidence type="ECO:0000256" key="2">
    <source>
        <dbReference type="ARBA" id="ARBA00022771"/>
    </source>
</evidence>
<evidence type="ECO:0000259" key="6">
    <source>
        <dbReference type="PROSITE" id="PS50135"/>
    </source>
</evidence>
<dbReference type="STRING" id="1262450.S3C600"/>
<dbReference type="PANTHER" id="PTHR20930">
    <property type="entry name" value="OVARIAN CARCINOMA ANTIGEN CA125-RELATED"/>
    <property type="match status" value="1"/>
</dbReference>
<keyword evidence="2 4" id="KW-0863">Zinc-finger</keyword>
<dbReference type="HOGENOM" id="CLU_007590_0_0_1"/>
<dbReference type="InterPro" id="IPR000433">
    <property type="entry name" value="Znf_ZZ"/>
</dbReference>
<dbReference type="InterPro" id="IPR032350">
    <property type="entry name" value="Nbr1_FW"/>
</dbReference>
<gene>
    <name evidence="7" type="ORF">F503_00975</name>
</gene>
<dbReference type="InterPro" id="IPR043145">
    <property type="entry name" value="Znf_ZZ_sf"/>
</dbReference>
<evidence type="ECO:0000256" key="1">
    <source>
        <dbReference type="ARBA" id="ARBA00022723"/>
    </source>
</evidence>
<reference evidence="7 8" key="1">
    <citation type="journal article" date="2013" name="BMC Genomics">
        <title>The genome and transcriptome of the pine saprophyte Ophiostoma piceae, and a comparison with the bark beetle-associated pine pathogen Grosmannia clavigera.</title>
        <authorList>
            <person name="Haridas S."/>
            <person name="Wang Y."/>
            <person name="Lim L."/>
            <person name="Massoumi Alamouti S."/>
            <person name="Jackman S."/>
            <person name="Docking R."/>
            <person name="Robertson G."/>
            <person name="Birol I."/>
            <person name="Bohlmann J."/>
            <person name="Breuil C."/>
        </authorList>
    </citation>
    <scope>NUCLEOTIDE SEQUENCE [LARGE SCALE GENOMIC DNA]</scope>
    <source>
        <strain evidence="7 8">UAMH 11346</strain>
    </source>
</reference>
<name>S3C600_OPHP1</name>
<dbReference type="VEuPathDB" id="FungiDB:F503_00975"/>
<proteinExistence type="predicted"/>
<dbReference type="PANTHER" id="PTHR20930:SF0">
    <property type="entry name" value="PROTEIN ILRUN"/>
    <property type="match status" value="1"/>
</dbReference>
<dbReference type="AlphaFoldDB" id="S3C600"/>
<dbReference type="Pfam" id="PF00569">
    <property type="entry name" value="ZZ"/>
    <property type="match status" value="2"/>
</dbReference>
<dbReference type="CDD" id="cd14947">
    <property type="entry name" value="NBR1_like"/>
    <property type="match status" value="1"/>
</dbReference>
<dbReference type="PROSITE" id="PS50135">
    <property type="entry name" value="ZF_ZZ_2"/>
    <property type="match status" value="2"/>
</dbReference>
<keyword evidence="3" id="KW-0862">Zinc</keyword>
<organism evidence="7 8">
    <name type="scientific">Ophiostoma piceae (strain UAMH 11346)</name>
    <name type="common">Sap stain fungus</name>
    <dbReference type="NCBI Taxonomy" id="1262450"/>
    <lineage>
        <taxon>Eukaryota</taxon>
        <taxon>Fungi</taxon>
        <taxon>Dikarya</taxon>
        <taxon>Ascomycota</taxon>
        <taxon>Pezizomycotina</taxon>
        <taxon>Sordariomycetes</taxon>
        <taxon>Sordariomycetidae</taxon>
        <taxon>Ophiostomatales</taxon>
        <taxon>Ophiostomataceae</taxon>
        <taxon>Ophiostoma</taxon>
    </lineage>
</organism>
<dbReference type="eggNOG" id="KOG4351">
    <property type="taxonomic scope" value="Eukaryota"/>
</dbReference>
<feature type="region of interest" description="Disordered" evidence="5">
    <location>
        <begin position="855"/>
        <end position="892"/>
    </location>
</feature>
<dbReference type="OrthoDB" id="661148at2759"/>
<accession>S3C600</accession>
<evidence type="ECO:0000256" key="4">
    <source>
        <dbReference type="PROSITE-ProRule" id="PRU00228"/>
    </source>
</evidence>
<evidence type="ECO:0000256" key="3">
    <source>
        <dbReference type="ARBA" id="ARBA00022833"/>
    </source>
</evidence>
<keyword evidence="1" id="KW-0479">Metal-binding</keyword>
<feature type="domain" description="ZZ-type" evidence="6">
    <location>
        <begin position="386"/>
        <end position="440"/>
    </location>
</feature>